<keyword evidence="2" id="KW-1185">Reference proteome</keyword>
<comment type="caution">
    <text evidence="1">The sequence shown here is derived from an EMBL/GenBank/DDBJ whole genome shotgun (WGS) entry which is preliminary data.</text>
</comment>
<evidence type="ECO:0000313" key="2">
    <source>
        <dbReference type="Proteomes" id="UP000481153"/>
    </source>
</evidence>
<dbReference type="EMBL" id="VJMJ01000101">
    <property type="protein sequence ID" value="KAF0735161.1"/>
    <property type="molecule type" value="Genomic_DNA"/>
</dbReference>
<dbReference type="Proteomes" id="UP000481153">
    <property type="component" value="Unassembled WGS sequence"/>
</dbReference>
<gene>
    <name evidence="1" type="ORF">Ae201684_008372</name>
</gene>
<name>A0A6G0X5D3_9STRA</name>
<dbReference type="VEuPathDB" id="FungiDB:AeMF1_008568"/>
<organism evidence="1 2">
    <name type="scientific">Aphanomyces euteiches</name>
    <dbReference type="NCBI Taxonomy" id="100861"/>
    <lineage>
        <taxon>Eukaryota</taxon>
        <taxon>Sar</taxon>
        <taxon>Stramenopiles</taxon>
        <taxon>Oomycota</taxon>
        <taxon>Saprolegniomycetes</taxon>
        <taxon>Saprolegniales</taxon>
        <taxon>Verrucalvaceae</taxon>
        <taxon>Aphanomyces</taxon>
    </lineage>
</organism>
<dbReference type="AlphaFoldDB" id="A0A6G0X5D3"/>
<evidence type="ECO:0000313" key="1">
    <source>
        <dbReference type="EMBL" id="KAF0735161.1"/>
    </source>
</evidence>
<protein>
    <submittedName>
        <fullName evidence="1">Uncharacterized protein</fullName>
    </submittedName>
</protein>
<proteinExistence type="predicted"/>
<sequence length="216" mass="24448">MRPPPPRPITKADYAALIQSDVELYPTDNPLTPSVLSKWFLRHPEFGMIYESFGCCIFVPLVPQTWQKFIDKEIEEVDLVDGIFDATATTTGELCLHLYHIEKTDKWTREFDRMAQVAIQDVRMIIHRLNSTCQGGPAIHVTGCSALTASPSGFKMTRDVFQMKVLHAPQEVLYRHRLDGHISIFQVGDVVSDDEWDKIGEVQLMANKDQAAALFA</sequence>
<reference evidence="1 2" key="1">
    <citation type="submission" date="2019-07" db="EMBL/GenBank/DDBJ databases">
        <title>Genomics analysis of Aphanomyces spp. identifies a new class of oomycete effector associated with host adaptation.</title>
        <authorList>
            <person name="Gaulin E."/>
        </authorList>
    </citation>
    <scope>NUCLEOTIDE SEQUENCE [LARGE SCALE GENOMIC DNA]</scope>
    <source>
        <strain evidence="1 2">ATCC 201684</strain>
    </source>
</reference>
<accession>A0A6G0X5D3</accession>